<dbReference type="Gene3D" id="3.40.50.300">
    <property type="entry name" value="P-loop containing nucleotide triphosphate hydrolases"/>
    <property type="match status" value="2"/>
</dbReference>
<keyword evidence="1" id="KW-0175">Coiled coil</keyword>
<dbReference type="GO" id="GO:0016787">
    <property type="term" value="F:hydrolase activity"/>
    <property type="evidence" value="ECO:0007669"/>
    <property type="project" value="UniProtKB-KW"/>
</dbReference>
<feature type="coiled-coil region" evidence="1">
    <location>
        <begin position="281"/>
        <end position="308"/>
    </location>
</feature>
<dbReference type="SUPFAM" id="SSF52540">
    <property type="entry name" value="P-loop containing nucleoside triphosphate hydrolases"/>
    <property type="match status" value="1"/>
</dbReference>
<feature type="coiled-coil region" evidence="1">
    <location>
        <begin position="179"/>
        <end position="248"/>
    </location>
</feature>
<dbReference type="PANTHER" id="PTHR32114:SF2">
    <property type="entry name" value="ABC TRANSPORTER ABCH.3"/>
    <property type="match status" value="1"/>
</dbReference>
<protein>
    <submittedName>
        <fullName evidence="3">Nucleoside triphosphate hydrolase</fullName>
    </submittedName>
</protein>
<gene>
    <name evidence="3" type="ORF">CPT_Moonbeam96</name>
</gene>
<dbReference type="InterPro" id="IPR038729">
    <property type="entry name" value="Rad50/SbcC_AAA"/>
</dbReference>
<evidence type="ECO:0000313" key="4">
    <source>
        <dbReference type="Proteomes" id="UP000030207"/>
    </source>
</evidence>
<proteinExistence type="predicted"/>
<dbReference type="GeneID" id="24608071"/>
<feature type="domain" description="Rad50/SbcC-type AAA" evidence="2">
    <location>
        <begin position="10"/>
        <end position="233"/>
    </location>
</feature>
<organism evidence="3 4">
    <name type="scientific">Bacillus phage Moonbeam</name>
    <dbReference type="NCBI Taxonomy" id="1540091"/>
    <lineage>
        <taxon>Viruses</taxon>
        <taxon>Duplodnaviria</taxon>
        <taxon>Heunggongvirae</taxon>
        <taxon>Uroviricota</taxon>
        <taxon>Caudoviricetes</taxon>
        <taxon>Herelleviridae</taxon>
        <taxon>Bastillevirinae</taxon>
        <taxon>Moonbeamvirus</taxon>
        <taxon>Moonbeamvirus moonbeam</taxon>
    </lineage>
</organism>
<dbReference type="Pfam" id="PF13476">
    <property type="entry name" value="AAA_23"/>
    <property type="match status" value="1"/>
</dbReference>
<reference evidence="3 4" key="1">
    <citation type="submission" date="2014-07" db="EMBL/GenBank/DDBJ databases">
        <title>Complete Genome of Bacillus megaterium Myophage Moonbeam.</title>
        <authorList>
            <person name="Cadungog J.N."/>
            <person name="Khatemi B.E."/>
            <person name="Hernandez A.C."/>
            <person name="Everett G.F.K."/>
        </authorList>
    </citation>
    <scope>NUCLEOTIDE SEQUENCE [LARGE SCALE GENOMIC DNA]</scope>
</reference>
<sequence length="631" mass="71909">MIWTRAEAYNFLAFKEIKLDLDNRGLVLIEGKNLSSNKFESNGAGKTSIIDIIVYVLYDTTTKGLKADEVINRHAKKNTCAVLEGRKREDTYRIERYRKHKKYGSKVRLIINGEDETASSVKETNKKIEQLIGLDYLTFTNSIMFSQRNQVGRFSTATDKEKKEILENLVNLTVYGTAQDIAKKRVKDKDAEIEQKKREEEKLQWELTQVDSFEQQDQERYNSTKQAIEQEQQNFENVKEAMNKHITDNQHNVTTWINEVEKLKEQQEQLNSPTNPHSETVNQLTHQLNELKAEQQRLTIEQNEEVKKYKQLGLQDTCPVCGNELDTAHRDKEQEVIKGKLREIITQLNVINPAAETVQQKYNDAYALYLEVKKQQDGIVTLHRDLSTKIGQINSLQQQYSNQLESYKSKLSAITSTLNRLNSFPEPVSRDADRLAIKDKINAHREAMVALQKEKNILEDTVKIFSNSGVKSHVLDLVTPFLNERANKYLGALAGSDMELIFSTQTRKKDGEMSEKFDVQLHNAVGGESYKANSDGEMKRADLAIAHALQDYVITKGSSPVNFLLYDEILDGLDEVGVESVVQLLKEKQKQIGTVLVITHSSALKAMFEKVFTVVKNKDGIATLEEGANIT</sequence>
<keyword evidence="4" id="KW-1185">Reference proteome</keyword>
<name>A0A0A0RPH3_9CAUD</name>
<dbReference type="InterPro" id="IPR027417">
    <property type="entry name" value="P-loop_NTPase"/>
</dbReference>
<dbReference type="Proteomes" id="UP000030207">
    <property type="component" value="Segment"/>
</dbReference>
<dbReference type="RefSeq" id="YP_009151659.1">
    <property type="nucleotide sequence ID" value="NC_027374.1"/>
</dbReference>
<accession>A0A0A0RPH3</accession>
<evidence type="ECO:0000259" key="2">
    <source>
        <dbReference type="Pfam" id="PF13476"/>
    </source>
</evidence>
<keyword evidence="3" id="KW-0378">Hydrolase</keyword>
<dbReference type="SUPFAM" id="SSF75712">
    <property type="entry name" value="Rad50 coiled-coil Zn hook"/>
    <property type="match status" value="1"/>
</dbReference>
<evidence type="ECO:0000313" key="3">
    <source>
        <dbReference type="EMBL" id="AIW03494.1"/>
    </source>
</evidence>
<evidence type="ECO:0000256" key="1">
    <source>
        <dbReference type="SAM" id="Coils"/>
    </source>
</evidence>
<dbReference type="OrthoDB" id="6017at10239"/>
<dbReference type="PANTHER" id="PTHR32114">
    <property type="entry name" value="ABC TRANSPORTER ABCH.3"/>
    <property type="match status" value="1"/>
</dbReference>
<dbReference type="Gene3D" id="1.10.287.510">
    <property type="entry name" value="Helix hairpin bin"/>
    <property type="match status" value="1"/>
</dbReference>
<dbReference type="KEGG" id="vg:24608071"/>
<dbReference type="EMBL" id="KM236246">
    <property type="protein sequence ID" value="AIW03494.1"/>
    <property type="molecule type" value="Genomic_DNA"/>
</dbReference>